<evidence type="ECO:0000256" key="12">
    <source>
        <dbReference type="ARBA" id="ARBA00023273"/>
    </source>
</evidence>
<feature type="domain" description="Thioesterase" evidence="24">
    <location>
        <begin position="50"/>
        <end position="115"/>
    </location>
</feature>
<proteinExistence type="inferred from homology"/>
<evidence type="ECO:0000256" key="9">
    <source>
        <dbReference type="ARBA" id="ARBA00022946"/>
    </source>
</evidence>
<dbReference type="EC" id="3.1.2.2" evidence="16"/>
<evidence type="ECO:0000256" key="11">
    <source>
        <dbReference type="ARBA" id="ARBA00023136"/>
    </source>
</evidence>
<comment type="catalytic activity">
    <reaction evidence="23">
        <text>tetradecanoyl-CoA + H2O = tetradecanoate + CoA + H(+)</text>
        <dbReference type="Rhea" id="RHEA:40119"/>
        <dbReference type="ChEBI" id="CHEBI:15377"/>
        <dbReference type="ChEBI" id="CHEBI:15378"/>
        <dbReference type="ChEBI" id="CHEBI:30807"/>
        <dbReference type="ChEBI" id="CHEBI:57287"/>
        <dbReference type="ChEBI" id="CHEBI:57385"/>
    </reaction>
    <physiologicalReaction direction="left-to-right" evidence="23">
        <dbReference type="Rhea" id="RHEA:40120"/>
    </physiologicalReaction>
</comment>
<dbReference type="Gene3D" id="3.10.129.10">
    <property type="entry name" value="Hotdog Thioesterase"/>
    <property type="match status" value="1"/>
</dbReference>
<accession>A0A953JCB3</accession>
<evidence type="ECO:0000256" key="13">
    <source>
        <dbReference type="ARBA" id="ARBA00035852"/>
    </source>
</evidence>
<dbReference type="Proteomes" id="UP000705867">
    <property type="component" value="Unassembled WGS sequence"/>
</dbReference>
<keyword evidence="11" id="KW-0472">Membrane</keyword>
<reference evidence="25" key="1">
    <citation type="journal article" date="2021" name="bioRxiv">
        <title>Unraveling nitrogen, sulfur and carbon metabolic pathways and microbial community transcriptional responses to substrate deprivation and toxicity stresses in a bioreactor mimicking anoxic brackish coastal sediment conditions.</title>
        <authorList>
            <person name="Martins P.D."/>
            <person name="Echeveste M.J."/>
            <person name="Arshad A."/>
            <person name="Kurth J."/>
            <person name="Ouboter H."/>
            <person name="Jetten M.S.M."/>
            <person name="Welte C.U."/>
        </authorList>
    </citation>
    <scope>NUCLEOTIDE SEQUENCE</scope>
    <source>
        <strain evidence="25">MAG_39</strain>
    </source>
</reference>
<comment type="subcellular location">
    <subcellularLocation>
        <location evidence="3">Cell projection</location>
        <location evidence="3">Ruffle membrane</location>
    </subcellularLocation>
    <subcellularLocation>
        <location evidence="2">Cytoplasm</location>
    </subcellularLocation>
    <subcellularLocation>
        <location evidence="1">Membrane</location>
        <topology evidence="1">Peripheral membrane protein</topology>
    </subcellularLocation>
</comment>
<evidence type="ECO:0000256" key="14">
    <source>
        <dbReference type="ARBA" id="ARBA00037002"/>
    </source>
</evidence>
<organism evidence="25 26">
    <name type="scientific">Candidatus Nitrobium versatile</name>
    <dbReference type="NCBI Taxonomy" id="2884831"/>
    <lineage>
        <taxon>Bacteria</taxon>
        <taxon>Pseudomonadati</taxon>
        <taxon>Nitrospirota</taxon>
        <taxon>Nitrospiria</taxon>
        <taxon>Nitrospirales</taxon>
        <taxon>Nitrospiraceae</taxon>
        <taxon>Candidatus Nitrobium</taxon>
    </lineage>
</organism>
<dbReference type="EMBL" id="JAIOIV010000066">
    <property type="protein sequence ID" value="MBZ0156129.1"/>
    <property type="molecule type" value="Genomic_DNA"/>
</dbReference>
<dbReference type="PANTHER" id="PTHR12418">
    <property type="entry name" value="ACYL-COENZYME A THIOESTERASE THEM4"/>
    <property type="match status" value="1"/>
</dbReference>
<dbReference type="CDD" id="cd03443">
    <property type="entry name" value="PaaI_thioesterase"/>
    <property type="match status" value="1"/>
</dbReference>
<evidence type="ECO:0000313" key="26">
    <source>
        <dbReference type="Proteomes" id="UP000705867"/>
    </source>
</evidence>
<keyword evidence="4" id="KW-1003">Cell membrane</keyword>
<evidence type="ECO:0000256" key="20">
    <source>
        <dbReference type="ARBA" id="ARBA00047734"/>
    </source>
</evidence>
<reference evidence="25" key="2">
    <citation type="submission" date="2021-08" db="EMBL/GenBank/DDBJ databases">
        <authorList>
            <person name="Dalcin Martins P."/>
        </authorList>
    </citation>
    <scope>NUCLEOTIDE SEQUENCE</scope>
    <source>
        <strain evidence="25">MAG_39</strain>
    </source>
</reference>
<evidence type="ECO:0000256" key="5">
    <source>
        <dbReference type="ARBA" id="ARBA00022490"/>
    </source>
</evidence>
<dbReference type="GO" id="GO:0016790">
    <property type="term" value="F:thiolester hydrolase activity"/>
    <property type="evidence" value="ECO:0007669"/>
    <property type="project" value="UniProtKB-ARBA"/>
</dbReference>
<dbReference type="GO" id="GO:0016020">
    <property type="term" value="C:membrane"/>
    <property type="evidence" value="ECO:0007669"/>
    <property type="project" value="UniProtKB-SubCell"/>
</dbReference>
<evidence type="ECO:0000256" key="22">
    <source>
        <dbReference type="ARBA" id="ARBA00048074"/>
    </source>
</evidence>
<dbReference type="InterPro" id="IPR006683">
    <property type="entry name" value="Thioestr_dom"/>
</dbReference>
<keyword evidence="12" id="KW-0966">Cell projection</keyword>
<keyword evidence="8" id="KW-0276">Fatty acid metabolism</keyword>
<evidence type="ECO:0000256" key="23">
    <source>
        <dbReference type="ARBA" id="ARBA00048180"/>
    </source>
</evidence>
<comment type="catalytic activity">
    <reaction evidence="21">
        <text>decanoyl-CoA + H2O = decanoate + CoA + H(+)</text>
        <dbReference type="Rhea" id="RHEA:40059"/>
        <dbReference type="ChEBI" id="CHEBI:15377"/>
        <dbReference type="ChEBI" id="CHEBI:15378"/>
        <dbReference type="ChEBI" id="CHEBI:27689"/>
        <dbReference type="ChEBI" id="CHEBI:57287"/>
        <dbReference type="ChEBI" id="CHEBI:61430"/>
    </reaction>
    <physiologicalReaction direction="left-to-right" evidence="21">
        <dbReference type="Rhea" id="RHEA:40060"/>
    </physiologicalReaction>
</comment>
<evidence type="ECO:0000256" key="8">
    <source>
        <dbReference type="ARBA" id="ARBA00022832"/>
    </source>
</evidence>
<evidence type="ECO:0000256" key="3">
    <source>
        <dbReference type="ARBA" id="ARBA00004632"/>
    </source>
</evidence>
<evidence type="ECO:0000256" key="7">
    <source>
        <dbReference type="ARBA" id="ARBA00022801"/>
    </source>
</evidence>
<evidence type="ECO:0000256" key="10">
    <source>
        <dbReference type="ARBA" id="ARBA00023098"/>
    </source>
</evidence>
<comment type="catalytic activity">
    <reaction evidence="20">
        <text>hexadecanoyl-CoA + H2O = hexadecanoate + CoA + H(+)</text>
        <dbReference type="Rhea" id="RHEA:16645"/>
        <dbReference type="ChEBI" id="CHEBI:7896"/>
        <dbReference type="ChEBI" id="CHEBI:15377"/>
        <dbReference type="ChEBI" id="CHEBI:15378"/>
        <dbReference type="ChEBI" id="CHEBI:57287"/>
        <dbReference type="ChEBI" id="CHEBI:57379"/>
        <dbReference type="EC" id="3.1.2.2"/>
    </reaction>
    <physiologicalReaction direction="left-to-right" evidence="20">
        <dbReference type="Rhea" id="RHEA:16646"/>
    </physiologicalReaction>
</comment>
<protein>
    <recommendedName>
        <fullName evidence="17">Acyl-coenzyme A thioesterase THEM4</fullName>
        <ecNumber evidence="16">3.1.2.2</ecNumber>
    </recommendedName>
    <alternativeName>
        <fullName evidence="18">Thioesterase superfamily member 4</fullName>
    </alternativeName>
</protein>
<dbReference type="InterPro" id="IPR029069">
    <property type="entry name" value="HotDog_dom_sf"/>
</dbReference>
<comment type="catalytic activity">
    <reaction evidence="13">
        <text>(5Z,8Z,11Z,14Z)-eicosatetraenoyl-CoA + H2O = (5Z,8Z,11Z,14Z)-eicosatetraenoate + CoA + H(+)</text>
        <dbReference type="Rhea" id="RHEA:40151"/>
        <dbReference type="ChEBI" id="CHEBI:15377"/>
        <dbReference type="ChEBI" id="CHEBI:15378"/>
        <dbReference type="ChEBI" id="CHEBI:32395"/>
        <dbReference type="ChEBI" id="CHEBI:57287"/>
        <dbReference type="ChEBI" id="CHEBI:57368"/>
    </reaction>
    <physiologicalReaction direction="left-to-right" evidence="13">
        <dbReference type="Rhea" id="RHEA:40152"/>
    </physiologicalReaction>
</comment>
<evidence type="ECO:0000256" key="6">
    <source>
        <dbReference type="ARBA" id="ARBA00022703"/>
    </source>
</evidence>
<evidence type="ECO:0000256" key="21">
    <source>
        <dbReference type="ARBA" id="ARBA00047969"/>
    </source>
</evidence>
<dbReference type="PANTHER" id="PTHR12418:SF19">
    <property type="entry name" value="ACYL-COENZYME A THIOESTERASE THEM4"/>
    <property type="match status" value="1"/>
</dbReference>
<dbReference type="GO" id="GO:0005737">
    <property type="term" value="C:cytoplasm"/>
    <property type="evidence" value="ECO:0007669"/>
    <property type="project" value="UniProtKB-SubCell"/>
</dbReference>
<dbReference type="InterPro" id="IPR052365">
    <property type="entry name" value="THEM4/THEM5_acyl-CoA_thioest"/>
</dbReference>
<evidence type="ECO:0000259" key="24">
    <source>
        <dbReference type="Pfam" id="PF03061"/>
    </source>
</evidence>
<keyword evidence="10" id="KW-0443">Lipid metabolism</keyword>
<evidence type="ECO:0000256" key="16">
    <source>
        <dbReference type="ARBA" id="ARBA00038848"/>
    </source>
</evidence>
<evidence type="ECO:0000256" key="18">
    <source>
        <dbReference type="ARBA" id="ARBA00043210"/>
    </source>
</evidence>
<comment type="caution">
    <text evidence="25">The sequence shown here is derived from an EMBL/GenBank/DDBJ whole genome shotgun (WGS) entry which is preliminary data.</text>
</comment>
<dbReference type="SUPFAM" id="SSF54637">
    <property type="entry name" value="Thioesterase/thiol ester dehydrase-isomerase"/>
    <property type="match status" value="1"/>
</dbReference>
<sequence length="133" mass="14692">MNSKPEADRYCFVCGTENPFGLKLTFSRSEGKVTSEFVPSPPYQGYRNRVHGGIIASVLDEAMIQAAATEGIPSVTAEIRVRFKRPLMIDEETKIEAEITRKSVRLLEASARMIHRRSGTIVAEASAKLLPVP</sequence>
<keyword evidence="5" id="KW-0963">Cytoplasm</keyword>
<keyword evidence="9" id="KW-0809">Transit peptide</keyword>
<comment type="catalytic activity">
    <reaction evidence="14">
        <text>(9Z)-octadecenoyl-CoA + H2O = (9Z)-octadecenoate + CoA + H(+)</text>
        <dbReference type="Rhea" id="RHEA:40139"/>
        <dbReference type="ChEBI" id="CHEBI:15377"/>
        <dbReference type="ChEBI" id="CHEBI:15378"/>
        <dbReference type="ChEBI" id="CHEBI:30823"/>
        <dbReference type="ChEBI" id="CHEBI:57287"/>
        <dbReference type="ChEBI" id="CHEBI:57387"/>
    </reaction>
    <physiologicalReaction direction="left-to-right" evidence="14">
        <dbReference type="Rhea" id="RHEA:40140"/>
    </physiologicalReaction>
</comment>
<evidence type="ECO:0000256" key="17">
    <source>
        <dbReference type="ARBA" id="ARBA00040123"/>
    </source>
</evidence>
<evidence type="ECO:0000256" key="1">
    <source>
        <dbReference type="ARBA" id="ARBA00004170"/>
    </source>
</evidence>
<keyword evidence="6" id="KW-0053">Apoptosis</keyword>
<comment type="catalytic activity">
    <reaction evidence="19">
        <text>octanoyl-CoA + H2O = octanoate + CoA + H(+)</text>
        <dbReference type="Rhea" id="RHEA:30143"/>
        <dbReference type="ChEBI" id="CHEBI:15377"/>
        <dbReference type="ChEBI" id="CHEBI:15378"/>
        <dbReference type="ChEBI" id="CHEBI:25646"/>
        <dbReference type="ChEBI" id="CHEBI:57287"/>
        <dbReference type="ChEBI" id="CHEBI:57386"/>
    </reaction>
    <physiologicalReaction direction="left-to-right" evidence="19">
        <dbReference type="Rhea" id="RHEA:30144"/>
    </physiologicalReaction>
</comment>
<name>A0A953JCB3_9BACT</name>
<dbReference type="AlphaFoldDB" id="A0A953JCB3"/>
<evidence type="ECO:0000256" key="2">
    <source>
        <dbReference type="ARBA" id="ARBA00004496"/>
    </source>
</evidence>
<dbReference type="GO" id="GO:0006631">
    <property type="term" value="P:fatty acid metabolic process"/>
    <property type="evidence" value="ECO:0007669"/>
    <property type="project" value="UniProtKB-KW"/>
</dbReference>
<gene>
    <name evidence="25" type="ORF">K8I29_07925</name>
</gene>
<evidence type="ECO:0000256" key="4">
    <source>
        <dbReference type="ARBA" id="ARBA00022475"/>
    </source>
</evidence>
<evidence type="ECO:0000256" key="15">
    <source>
        <dbReference type="ARBA" id="ARBA00038456"/>
    </source>
</evidence>
<dbReference type="Pfam" id="PF03061">
    <property type="entry name" value="4HBT"/>
    <property type="match status" value="1"/>
</dbReference>
<evidence type="ECO:0000313" key="25">
    <source>
        <dbReference type="EMBL" id="MBZ0156129.1"/>
    </source>
</evidence>
<comment type="catalytic activity">
    <reaction evidence="22">
        <text>dodecanoyl-CoA + H2O = dodecanoate + CoA + H(+)</text>
        <dbReference type="Rhea" id="RHEA:30135"/>
        <dbReference type="ChEBI" id="CHEBI:15377"/>
        <dbReference type="ChEBI" id="CHEBI:15378"/>
        <dbReference type="ChEBI" id="CHEBI:18262"/>
        <dbReference type="ChEBI" id="CHEBI:57287"/>
        <dbReference type="ChEBI" id="CHEBI:57375"/>
    </reaction>
    <physiologicalReaction direction="left-to-right" evidence="22">
        <dbReference type="Rhea" id="RHEA:30136"/>
    </physiologicalReaction>
</comment>
<evidence type="ECO:0000256" key="19">
    <source>
        <dbReference type="ARBA" id="ARBA00047588"/>
    </source>
</evidence>
<comment type="similarity">
    <text evidence="15">Belongs to the THEM4/THEM5 thioesterase family.</text>
</comment>
<keyword evidence="7" id="KW-0378">Hydrolase</keyword>